<organism evidence="4 5">
    <name type="scientific">Mycolicibacterium tokaiense</name>
    <dbReference type="NCBI Taxonomy" id="39695"/>
    <lineage>
        <taxon>Bacteria</taxon>
        <taxon>Bacillati</taxon>
        <taxon>Actinomycetota</taxon>
        <taxon>Actinomycetes</taxon>
        <taxon>Mycobacteriales</taxon>
        <taxon>Mycobacteriaceae</taxon>
        <taxon>Mycolicibacterium</taxon>
    </lineage>
</organism>
<dbReference type="RefSeq" id="WP_232067849.1">
    <property type="nucleotide sequence ID" value="NZ_AP022600.1"/>
</dbReference>
<keyword evidence="2" id="KW-0812">Transmembrane</keyword>
<dbReference type="Gene3D" id="3.30.70.1230">
    <property type="entry name" value="Nucleotide cyclase"/>
    <property type="match status" value="1"/>
</dbReference>
<gene>
    <name evidence="4" type="ORF">NCTC10821_02100</name>
</gene>
<dbReference type="EMBL" id="UGQT01000001">
    <property type="protein sequence ID" value="STZ58586.1"/>
    <property type="molecule type" value="Genomic_DNA"/>
</dbReference>
<dbReference type="PROSITE" id="PS50125">
    <property type="entry name" value="GUANYLATE_CYCLASE_2"/>
    <property type="match status" value="1"/>
</dbReference>
<dbReference type="GO" id="GO:0009190">
    <property type="term" value="P:cyclic nucleotide biosynthetic process"/>
    <property type="evidence" value="ECO:0007669"/>
    <property type="project" value="InterPro"/>
</dbReference>
<evidence type="ECO:0000313" key="5">
    <source>
        <dbReference type="Proteomes" id="UP000254978"/>
    </source>
</evidence>
<evidence type="ECO:0000313" key="4">
    <source>
        <dbReference type="EMBL" id="STZ58586.1"/>
    </source>
</evidence>
<proteinExistence type="inferred from homology"/>
<dbReference type="Proteomes" id="UP000254978">
    <property type="component" value="Unassembled WGS sequence"/>
</dbReference>
<dbReference type="AlphaFoldDB" id="A0A378TGB7"/>
<dbReference type="GO" id="GO:0004016">
    <property type="term" value="F:adenylate cyclase activity"/>
    <property type="evidence" value="ECO:0007669"/>
    <property type="project" value="UniProtKB-ARBA"/>
</dbReference>
<dbReference type="GO" id="GO:0035556">
    <property type="term" value="P:intracellular signal transduction"/>
    <property type="evidence" value="ECO:0007669"/>
    <property type="project" value="InterPro"/>
</dbReference>
<dbReference type="InterPro" id="IPR001054">
    <property type="entry name" value="A/G_cyclase"/>
</dbReference>
<feature type="domain" description="Guanylate cyclase" evidence="3">
    <location>
        <begin position="105"/>
        <end position="218"/>
    </location>
</feature>
<dbReference type="InterPro" id="IPR029787">
    <property type="entry name" value="Nucleotide_cyclase"/>
</dbReference>
<accession>A0A378TGB7</accession>
<keyword evidence="2" id="KW-1133">Transmembrane helix</keyword>
<protein>
    <submittedName>
        <fullName evidence="4">Putative adenylate/guanylate cyclase</fullName>
    </submittedName>
</protein>
<dbReference type="InterPro" id="IPR050697">
    <property type="entry name" value="Adenylyl/Guanylyl_Cyclase_3/4"/>
</dbReference>
<evidence type="ECO:0000256" key="1">
    <source>
        <dbReference type="ARBA" id="ARBA00005381"/>
    </source>
</evidence>
<name>A0A378TGB7_9MYCO</name>
<comment type="similarity">
    <text evidence="1">Belongs to the adenylyl cyclase class-3 family.</text>
</comment>
<reference evidence="4 5" key="1">
    <citation type="submission" date="2018-06" db="EMBL/GenBank/DDBJ databases">
        <authorList>
            <consortium name="Pathogen Informatics"/>
            <person name="Doyle S."/>
        </authorList>
    </citation>
    <scope>NUCLEOTIDE SEQUENCE [LARGE SCALE GENOMIC DNA]</scope>
    <source>
        <strain evidence="4 5">NCTC10821</strain>
    </source>
</reference>
<keyword evidence="5" id="KW-1185">Reference proteome</keyword>
<dbReference type="SMART" id="SM00044">
    <property type="entry name" value="CYCc"/>
    <property type="match status" value="1"/>
</dbReference>
<dbReference type="PANTHER" id="PTHR43081">
    <property type="entry name" value="ADENYLATE CYCLASE, TERMINAL-DIFFERENTIATION SPECIFIC-RELATED"/>
    <property type="match status" value="1"/>
</dbReference>
<dbReference type="Pfam" id="PF00211">
    <property type="entry name" value="Guanylate_cyc"/>
    <property type="match status" value="1"/>
</dbReference>
<feature type="transmembrane region" description="Helical" evidence="2">
    <location>
        <begin position="6"/>
        <end position="28"/>
    </location>
</feature>
<keyword evidence="2" id="KW-0472">Membrane</keyword>
<sequence>MTTAAWILAAAAAALLASTITFLVLYLVSRRRLADARRELQRRQQGRRRRRGVAPVAVKTVFQTADMLINKGLGAIVRNSIEDLAGWAQVERPDLARLTADGTVVLVFSDIEGSTQANERLGDRAWVTLLERHNRVIQTRVDRHGGHVVKSQGDGFMIAFARPQDAIRFAVDAQDAFGSDRSNDDEQIRVRIGIHMGTSVRRGDDLFGLDVALAARVADQAGGGEVLVSEPIRVAVPEVEYGSPRQVELKGLQGTHTLFPVA</sequence>
<dbReference type="SUPFAM" id="SSF55073">
    <property type="entry name" value="Nucleotide cyclase"/>
    <property type="match status" value="1"/>
</dbReference>
<evidence type="ECO:0000259" key="3">
    <source>
        <dbReference type="PROSITE" id="PS50125"/>
    </source>
</evidence>
<dbReference type="PANTHER" id="PTHR43081:SF1">
    <property type="entry name" value="ADENYLATE CYCLASE, TERMINAL-DIFFERENTIATION SPECIFIC"/>
    <property type="match status" value="1"/>
</dbReference>
<dbReference type="CDD" id="cd07302">
    <property type="entry name" value="CHD"/>
    <property type="match status" value="1"/>
</dbReference>
<evidence type="ECO:0000256" key="2">
    <source>
        <dbReference type="SAM" id="Phobius"/>
    </source>
</evidence>